<dbReference type="EMBL" id="UZAE01013853">
    <property type="protein sequence ID" value="VDO11598.1"/>
    <property type="molecule type" value="Genomic_DNA"/>
</dbReference>
<dbReference type="Pfam" id="PF09727">
    <property type="entry name" value="CortBP2"/>
    <property type="match status" value="1"/>
</dbReference>
<sequence>MVEEHKTSDREISSSLNHEELVQMLAGLQAGIEARDIIIASLQCEQNFLLVDDAKRHRYFIDKTFDIDLDDPVLALQRDSNLIHGHNIPSNRNTPQDFHGGKAINLDMLIENQRRSYAFYREQLQAADKRYAGLCASFEEERKRLERDAAQGDDVVAMLEKEREKLQAELENERNQNKCLQKELKKALDSYAHQNALCQRQRLVAAQLISEKHRLQKELSSKCSQIEQLEFKLGSMTSPTTLTSDRPTSVSLQGLSHLHANRVIHRDIKGQNVLLTDNADVKLVDFGVSAQLDRTIGKRNTFIGTPYW</sequence>
<dbReference type="PANTHER" id="PTHR47096:SF1">
    <property type="entry name" value="MISSHAPEN LIKE KINASE 1"/>
    <property type="match status" value="1"/>
</dbReference>
<dbReference type="OrthoDB" id="6021133at2759"/>
<dbReference type="InterPro" id="IPR019131">
    <property type="entry name" value="Cortactin-binding_p2_N"/>
</dbReference>
<accession>A0A158QJH5</accession>
<keyword evidence="5" id="KW-1185">Reference proteome</keyword>
<proteinExistence type="predicted"/>
<keyword evidence="1 2" id="KW-0175">Coiled coil</keyword>
<dbReference type="Gene3D" id="1.10.510.10">
    <property type="entry name" value="Transferase(Phosphotransferase) domain 1"/>
    <property type="match status" value="1"/>
</dbReference>
<organism evidence="6">
    <name type="scientific">Rodentolepis nana</name>
    <name type="common">Dwarf tapeworm</name>
    <name type="synonym">Hymenolepis nana</name>
    <dbReference type="NCBI Taxonomy" id="102285"/>
    <lineage>
        <taxon>Eukaryota</taxon>
        <taxon>Metazoa</taxon>
        <taxon>Spiralia</taxon>
        <taxon>Lophotrochozoa</taxon>
        <taxon>Platyhelminthes</taxon>
        <taxon>Cestoda</taxon>
        <taxon>Eucestoda</taxon>
        <taxon>Cyclophyllidea</taxon>
        <taxon>Hymenolepididae</taxon>
        <taxon>Rodentolepis</taxon>
    </lineage>
</organism>
<dbReference type="PROSITE" id="PS50011">
    <property type="entry name" value="PROTEIN_KINASE_DOM"/>
    <property type="match status" value="1"/>
</dbReference>
<name>A0A158QJH5_RODNA</name>
<reference evidence="6" key="1">
    <citation type="submission" date="2016-04" db="UniProtKB">
        <authorList>
            <consortium name="WormBaseParasite"/>
        </authorList>
    </citation>
    <scope>IDENTIFICATION</scope>
</reference>
<dbReference type="InterPro" id="IPR000719">
    <property type="entry name" value="Prot_kinase_dom"/>
</dbReference>
<evidence type="ECO:0000313" key="5">
    <source>
        <dbReference type="Proteomes" id="UP000278807"/>
    </source>
</evidence>
<dbReference type="Proteomes" id="UP000278807">
    <property type="component" value="Unassembled WGS sequence"/>
</dbReference>
<dbReference type="PROSITE" id="PS00108">
    <property type="entry name" value="PROTEIN_KINASE_ST"/>
    <property type="match status" value="1"/>
</dbReference>
<evidence type="ECO:0000313" key="6">
    <source>
        <dbReference type="WBParaSite" id="HNAJ_0001188801-mRNA-1"/>
    </source>
</evidence>
<dbReference type="GO" id="GO:0004672">
    <property type="term" value="F:protein kinase activity"/>
    <property type="evidence" value="ECO:0007669"/>
    <property type="project" value="InterPro"/>
</dbReference>
<gene>
    <name evidence="4" type="ORF">HNAJ_LOCUS11877</name>
</gene>
<evidence type="ECO:0000256" key="1">
    <source>
        <dbReference type="ARBA" id="ARBA00023054"/>
    </source>
</evidence>
<evidence type="ECO:0000256" key="2">
    <source>
        <dbReference type="SAM" id="Coils"/>
    </source>
</evidence>
<dbReference type="STRING" id="102285.A0A158QJH5"/>
<dbReference type="WBParaSite" id="HNAJ_0001188801-mRNA-1">
    <property type="protein sequence ID" value="HNAJ_0001188801-mRNA-1"/>
    <property type="gene ID" value="HNAJ_0001188801"/>
</dbReference>
<dbReference type="InterPro" id="IPR008271">
    <property type="entry name" value="Ser/Thr_kinase_AS"/>
</dbReference>
<evidence type="ECO:0000259" key="3">
    <source>
        <dbReference type="PROSITE" id="PS50011"/>
    </source>
</evidence>
<dbReference type="GO" id="GO:0005829">
    <property type="term" value="C:cytosol"/>
    <property type="evidence" value="ECO:0007669"/>
    <property type="project" value="TreeGrafter"/>
</dbReference>
<protein>
    <submittedName>
        <fullName evidence="6">Protein kinase domain-containing protein</fullName>
    </submittedName>
</protein>
<dbReference type="PANTHER" id="PTHR47096">
    <property type="entry name" value="MISSHAPEN LIKE KINASE 1"/>
    <property type="match status" value="1"/>
</dbReference>
<dbReference type="InterPro" id="IPR051700">
    <property type="entry name" value="STE20_Ser-Thr_kinase"/>
</dbReference>
<evidence type="ECO:0000313" key="4">
    <source>
        <dbReference type="EMBL" id="VDO11598.1"/>
    </source>
</evidence>
<dbReference type="SUPFAM" id="SSF56112">
    <property type="entry name" value="Protein kinase-like (PK-like)"/>
    <property type="match status" value="1"/>
</dbReference>
<feature type="coiled-coil region" evidence="2">
    <location>
        <begin position="110"/>
        <end position="190"/>
    </location>
</feature>
<dbReference type="InterPro" id="IPR011009">
    <property type="entry name" value="Kinase-like_dom_sf"/>
</dbReference>
<dbReference type="AlphaFoldDB" id="A0A158QJH5"/>
<feature type="domain" description="Protein kinase" evidence="3">
    <location>
        <begin position="124"/>
        <end position="308"/>
    </location>
</feature>
<dbReference type="GO" id="GO:0005524">
    <property type="term" value="F:ATP binding"/>
    <property type="evidence" value="ECO:0007669"/>
    <property type="project" value="InterPro"/>
</dbReference>
<dbReference type="Pfam" id="PF00069">
    <property type="entry name" value="Pkinase"/>
    <property type="match status" value="1"/>
</dbReference>
<reference evidence="4 5" key="2">
    <citation type="submission" date="2018-11" db="EMBL/GenBank/DDBJ databases">
        <authorList>
            <consortium name="Pathogen Informatics"/>
        </authorList>
    </citation>
    <scope>NUCLEOTIDE SEQUENCE [LARGE SCALE GENOMIC DNA]</scope>
</reference>